<protein>
    <submittedName>
        <fullName evidence="1">11764_t:CDS:1</fullName>
    </submittedName>
</protein>
<proteinExistence type="predicted"/>
<accession>A0A9N9DVY3</accession>
<dbReference type="EMBL" id="CAJVPI010003132">
    <property type="protein sequence ID" value="CAG8654704.1"/>
    <property type="molecule type" value="Genomic_DNA"/>
</dbReference>
<gene>
    <name evidence="1" type="ORF">PBRASI_LOCUS10449</name>
</gene>
<evidence type="ECO:0000313" key="1">
    <source>
        <dbReference type="EMBL" id="CAG8654704.1"/>
    </source>
</evidence>
<comment type="caution">
    <text evidence="1">The sequence shown here is derived from an EMBL/GenBank/DDBJ whole genome shotgun (WGS) entry which is preliminary data.</text>
</comment>
<organism evidence="1 2">
    <name type="scientific">Paraglomus brasilianum</name>
    <dbReference type="NCBI Taxonomy" id="144538"/>
    <lineage>
        <taxon>Eukaryota</taxon>
        <taxon>Fungi</taxon>
        <taxon>Fungi incertae sedis</taxon>
        <taxon>Mucoromycota</taxon>
        <taxon>Glomeromycotina</taxon>
        <taxon>Glomeromycetes</taxon>
        <taxon>Paraglomerales</taxon>
        <taxon>Paraglomeraceae</taxon>
        <taxon>Paraglomus</taxon>
    </lineage>
</organism>
<dbReference type="AlphaFoldDB" id="A0A9N9DVY3"/>
<dbReference type="Proteomes" id="UP000789739">
    <property type="component" value="Unassembled WGS sequence"/>
</dbReference>
<reference evidence="1" key="1">
    <citation type="submission" date="2021-06" db="EMBL/GenBank/DDBJ databases">
        <authorList>
            <person name="Kallberg Y."/>
            <person name="Tangrot J."/>
            <person name="Rosling A."/>
        </authorList>
    </citation>
    <scope>NUCLEOTIDE SEQUENCE</scope>
    <source>
        <strain evidence="1">BR232B</strain>
    </source>
</reference>
<name>A0A9N9DVY3_9GLOM</name>
<evidence type="ECO:0000313" key="2">
    <source>
        <dbReference type="Proteomes" id="UP000789739"/>
    </source>
</evidence>
<feature type="non-terminal residue" evidence="1">
    <location>
        <position position="64"/>
    </location>
</feature>
<keyword evidence="2" id="KW-1185">Reference proteome</keyword>
<sequence>YNSGNTEKRFDAKMTASLKKQQKFISGLSETVKHFGYAIREVRDGSQEVNGVIDTEPERRRKKK</sequence>